<reference evidence="3" key="1">
    <citation type="submission" date="2017-02" db="UniProtKB">
        <authorList>
            <consortium name="WormBaseParasite"/>
        </authorList>
    </citation>
    <scope>IDENTIFICATION</scope>
</reference>
<sequence>MECAISPLRSALELIRRDGALDDKDILLRLPKYRLREMILAPIQVSLESSNSRLNYAAMAFVDSDNLYDEFEDPIKDTDLTYQLLDTISPCTIFSDTTQAFFLKAGKPNPVIMPKSVYAILCYESSCESVLSEPHLQILGVLKCLIEAIVPDNVPTQNTMIIPMYLQAIATTISLLPVSLIRHRVFLNILWQRVCPMLMWFLSNPKQEKNIISTSDLLLTIESEVDRQTHGTASSIAPPILWPEGLKIVYDIVIDLAFLVGPIFELRPMLESLFHKMLLYPPPAYRQHALRAVCGLLSTTEGLLCITGPLISVPMLSNSNGVKTLFKCGELQVSDLRIFDIILESVHACSMTKDQALVCTSAKCVSLISHSLSALIKCEGLCEALVQMIESQLKPIDECLIAYDHGQEVSNGSEILNTNLPRTLEVDRWAAHDYLLSLMKIIPNLLEARSIMEVDNLLLEFSSDYCKERRLNVADSVVCSVDFTDRVDDVHLLDIDSTLLNADAVYATTIGALALNYRLLQAGFYSNQYKAEVVVMSETEFLDSILGTGLMLYISETWLSQVYRGIRHQDLLSACGLDLILLRGSINKTNGADFRGACLIEMLVAYDGIDWTYDKAIGSDDSSSRYTGREGVDKALDAEKMRLRVGEALVSHILSAGWQRIVETLANTVAFVGIRVDKAPSGVSAFSFTSPRPSTACADRHLLCVGKATGVF</sequence>
<dbReference type="AlphaFoldDB" id="A0A0R3WN41"/>
<dbReference type="EMBL" id="UYWX01000815">
    <property type="protein sequence ID" value="VDM19097.1"/>
    <property type="molecule type" value="Genomic_DNA"/>
</dbReference>
<organism evidence="3">
    <name type="scientific">Hydatigena taeniaeformis</name>
    <name type="common">Feline tapeworm</name>
    <name type="synonym">Taenia taeniaeformis</name>
    <dbReference type="NCBI Taxonomy" id="6205"/>
    <lineage>
        <taxon>Eukaryota</taxon>
        <taxon>Metazoa</taxon>
        <taxon>Spiralia</taxon>
        <taxon>Lophotrochozoa</taxon>
        <taxon>Platyhelminthes</taxon>
        <taxon>Cestoda</taxon>
        <taxon>Eucestoda</taxon>
        <taxon>Cyclophyllidea</taxon>
        <taxon>Taeniidae</taxon>
        <taxon>Hydatigera</taxon>
    </lineage>
</organism>
<gene>
    <name evidence="1" type="ORF">TTAC_LOCUS2166</name>
</gene>
<accession>A0A0R3WN41</accession>
<dbReference type="Proteomes" id="UP000274429">
    <property type="component" value="Unassembled WGS sequence"/>
</dbReference>
<evidence type="ECO:0000313" key="3">
    <source>
        <dbReference type="WBParaSite" id="TTAC_0000217901-mRNA-1"/>
    </source>
</evidence>
<reference evidence="1 2" key="2">
    <citation type="submission" date="2018-11" db="EMBL/GenBank/DDBJ databases">
        <authorList>
            <consortium name="Pathogen Informatics"/>
        </authorList>
    </citation>
    <scope>NUCLEOTIDE SEQUENCE [LARGE SCALE GENOMIC DNA]</scope>
</reference>
<protein>
    <submittedName>
        <fullName evidence="3">Non-specific serine/threonine protein kinase</fullName>
    </submittedName>
</protein>
<proteinExistence type="predicted"/>
<dbReference type="STRING" id="6205.A0A0R3WN41"/>
<dbReference type="OrthoDB" id="6277324at2759"/>
<evidence type="ECO:0000313" key="1">
    <source>
        <dbReference type="EMBL" id="VDM19097.1"/>
    </source>
</evidence>
<name>A0A0R3WN41_HYDTA</name>
<keyword evidence="2" id="KW-1185">Reference proteome</keyword>
<dbReference type="WBParaSite" id="TTAC_0000217901-mRNA-1">
    <property type="protein sequence ID" value="TTAC_0000217901-mRNA-1"/>
    <property type="gene ID" value="TTAC_0000217901"/>
</dbReference>
<evidence type="ECO:0000313" key="2">
    <source>
        <dbReference type="Proteomes" id="UP000274429"/>
    </source>
</evidence>